<comment type="catalytic activity">
    <reaction evidence="1 6 7">
        <text>adenosine 5'-phosphosulfate + ATP = 3'-phosphoadenylyl sulfate + ADP + H(+)</text>
        <dbReference type="Rhea" id="RHEA:24152"/>
        <dbReference type="ChEBI" id="CHEBI:15378"/>
        <dbReference type="ChEBI" id="CHEBI:30616"/>
        <dbReference type="ChEBI" id="CHEBI:58243"/>
        <dbReference type="ChEBI" id="CHEBI:58339"/>
        <dbReference type="ChEBI" id="CHEBI:456216"/>
        <dbReference type="EC" id="2.7.1.25"/>
    </reaction>
</comment>
<name>Q474R4_CUPPJ</name>
<dbReference type="InterPro" id="IPR059117">
    <property type="entry name" value="APS_kinase_dom"/>
</dbReference>
<keyword evidence="3 6" id="KW-0808">Transferase</keyword>
<evidence type="ECO:0000256" key="4">
    <source>
        <dbReference type="ARBA" id="ARBA00022741"/>
    </source>
</evidence>
<evidence type="ECO:0000256" key="1">
    <source>
        <dbReference type="ARBA" id="ARBA00001823"/>
    </source>
</evidence>
<evidence type="ECO:0000313" key="9">
    <source>
        <dbReference type="EMBL" id="AAZ60119.1"/>
    </source>
</evidence>
<dbReference type="GO" id="GO:0070814">
    <property type="term" value="P:hydrogen sulfide biosynthetic process"/>
    <property type="evidence" value="ECO:0007669"/>
    <property type="project" value="UniProtKB-UniRule"/>
</dbReference>
<dbReference type="NCBIfam" id="NF003013">
    <property type="entry name" value="PRK03846.1"/>
    <property type="match status" value="1"/>
</dbReference>
<dbReference type="GO" id="GO:0019379">
    <property type="term" value="P:sulfate assimilation, phosphoadenylyl sulfate reduction by phosphoadenylyl-sulfate reductase (thioredoxin)"/>
    <property type="evidence" value="ECO:0007669"/>
    <property type="project" value="TreeGrafter"/>
</dbReference>
<dbReference type="eggNOG" id="COG0529">
    <property type="taxonomic scope" value="Bacteria"/>
</dbReference>
<keyword evidence="6" id="KW-0597">Phosphoprotein</keyword>
<dbReference type="EC" id="2.7.1.25" evidence="2 6"/>
<dbReference type="PANTHER" id="PTHR42700">
    <property type="entry name" value="SULFATE ADENYLYLTRANSFERASE"/>
    <property type="match status" value="1"/>
</dbReference>
<evidence type="ECO:0000256" key="5">
    <source>
        <dbReference type="ARBA" id="ARBA00022840"/>
    </source>
</evidence>
<dbReference type="InterPro" id="IPR002891">
    <property type="entry name" value="APS"/>
</dbReference>
<comment type="similarity">
    <text evidence="6 7">Belongs to the APS kinase family.</text>
</comment>
<dbReference type="AlphaFoldDB" id="Q474R4"/>
<dbReference type="OrthoDB" id="9804504at2"/>
<evidence type="ECO:0000256" key="6">
    <source>
        <dbReference type="HAMAP-Rule" id="MF_00065"/>
    </source>
</evidence>
<dbReference type="InterPro" id="IPR027417">
    <property type="entry name" value="P-loop_NTPase"/>
</dbReference>
<sequence length="207" mass="23252">MTHPHRAIWGSGNATDFRDSWQARPLTIWLTGLSGAGKTTLAKETQHWLNATGIRALLIDGDQLRAGLCKDLRFSPEDRRENVRRAAHCSRLLNDQGFFVLASMISPTAADREHAREIIGHHRFLEVYVRADLEACKIRDPKGLYARVASGEISQFTGISAPYEPPQEPALTIDTTTSNISQSVRVLTELIQRRMQSWEKGQKPLSH</sequence>
<dbReference type="Gene3D" id="3.40.50.300">
    <property type="entry name" value="P-loop containing nucleotide triphosphate hydrolases"/>
    <property type="match status" value="1"/>
</dbReference>
<dbReference type="InterPro" id="IPR050512">
    <property type="entry name" value="Sulf_AdTrans/APS_kinase"/>
</dbReference>
<dbReference type="EMBL" id="CP000090">
    <property type="protein sequence ID" value="AAZ60119.1"/>
    <property type="molecule type" value="Genomic_DNA"/>
</dbReference>
<evidence type="ECO:0000256" key="3">
    <source>
        <dbReference type="ARBA" id="ARBA00022679"/>
    </source>
</evidence>
<feature type="active site" description="Phosphoserine intermediate" evidence="6">
    <location>
        <position position="106"/>
    </location>
</feature>
<gene>
    <name evidence="6" type="primary">cysC</name>
    <name evidence="9" type="ordered locus">Reut_A0739</name>
</gene>
<dbReference type="Pfam" id="PF01583">
    <property type="entry name" value="APS_kinase"/>
    <property type="match status" value="1"/>
</dbReference>
<accession>Q474R4</accession>
<evidence type="ECO:0000259" key="8">
    <source>
        <dbReference type="Pfam" id="PF01583"/>
    </source>
</evidence>
<dbReference type="GO" id="GO:0004020">
    <property type="term" value="F:adenylylsulfate kinase activity"/>
    <property type="evidence" value="ECO:0007669"/>
    <property type="project" value="UniProtKB-UniRule"/>
</dbReference>
<dbReference type="GO" id="GO:0010134">
    <property type="term" value="P:sulfate assimilation via adenylyl sulfate reduction"/>
    <property type="evidence" value="ECO:0007669"/>
    <property type="project" value="TreeGrafter"/>
</dbReference>
<organism evidence="9">
    <name type="scientific">Cupriavidus pinatubonensis (strain JMP 134 / LMG 1197)</name>
    <name type="common">Cupriavidus necator (strain JMP 134)</name>
    <dbReference type="NCBI Taxonomy" id="264198"/>
    <lineage>
        <taxon>Bacteria</taxon>
        <taxon>Pseudomonadati</taxon>
        <taxon>Pseudomonadota</taxon>
        <taxon>Betaproteobacteria</taxon>
        <taxon>Burkholderiales</taxon>
        <taxon>Burkholderiaceae</taxon>
        <taxon>Cupriavidus</taxon>
    </lineage>
</organism>
<feature type="binding site" evidence="6">
    <location>
        <begin position="32"/>
        <end position="39"/>
    </location>
    <ligand>
        <name>ATP</name>
        <dbReference type="ChEBI" id="CHEBI:30616"/>
    </ligand>
</feature>
<evidence type="ECO:0000256" key="7">
    <source>
        <dbReference type="RuleBase" id="RU004347"/>
    </source>
</evidence>
<keyword evidence="4 6" id="KW-0547">Nucleotide-binding</keyword>
<dbReference type="CDD" id="cd02027">
    <property type="entry name" value="APSK"/>
    <property type="match status" value="1"/>
</dbReference>
<dbReference type="GO" id="GO:0005524">
    <property type="term" value="F:ATP binding"/>
    <property type="evidence" value="ECO:0007669"/>
    <property type="project" value="UniProtKB-UniRule"/>
</dbReference>
<dbReference type="KEGG" id="reu:Reut_A0739"/>
<feature type="domain" description="APS kinase" evidence="8">
    <location>
        <begin position="25"/>
        <end position="174"/>
    </location>
</feature>
<comment type="pathway">
    <text evidence="6 7">Sulfur metabolism; hydrogen sulfide biosynthesis; sulfite from sulfate: step 2/3.</text>
</comment>
<dbReference type="SUPFAM" id="SSF52540">
    <property type="entry name" value="P-loop containing nucleoside triphosphate hydrolases"/>
    <property type="match status" value="1"/>
</dbReference>
<dbReference type="GO" id="GO:0004781">
    <property type="term" value="F:sulfate adenylyltransferase (ATP) activity"/>
    <property type="evidence" value="ECO:0007669"/>
    <property type="project" value="TreeGrafter"/>
</dbReference>
<protein>
    <recommendedName>
        <fullName evidence="2 6">Adenylyl-sulfate kinase</fullName>
        <ecNumber evidence="2 6">2.7.1.25</ecNumber>
    </recommendedName>
    <alternativeName>
        <fullName evidence="6">APS kinase</fullName>
    </alternativeName>
    <alternativeName>
        <fullName evidence="6">ATP adenosine-5'-phosphosulfate 3'-phosphotransferase</fullName>
    </alternativeName>
    <alternativeName>
        <fullName evidence="6">Adenosine-5'-phosphosulfate kinase</fullName>
    </alternativeName>
</protein>
<keyword evidence="5 6" id="KW-0067">ATP-binding</keyword>
<evidence type="ECO:0000256" key="2">
    <source>
        <dbReference type="ARBA" id="ARBA00012121"/>
    </source>
</evidence>
<dbReference type="HAMAP" id="MF_00065">
    <property type="entry name" value="Adenylyl_sulf_kinase"/>
    <property type="match status" value="1"/>
</dbReference>
<dbReference type="UniPathway" id="UPA00140">
    <property type="reaction ID" value="UER00205"/>
</dbReference>
<proteinExistence type="inferred from homology"/>
<dbReference type="GO" id="GO:0005737">
    <property type="term" value="C:cytoplasm"/>
    <property type="evidence" value="ECO:0007669"/>
    <property type="project" value="TreeGrafter"/>
</dbReference>
<dbReference type="HOGENOM" id="CLU_046932_1_0_4"/>
<comment type="function">
    <text evidence="6 7">Catalyzes the synthesis of activated sulfate.</text>
</comment>
<dbReference type="PANTHER" id="PTHR42700:SF1">
    <property type="entry name" value="SULFATE ADENYLYLTRANSFERASE"/>
    <property type="match status" value="1"/>
</dbReference>
<dbReference type="STRING" id="264198.Reut_A0739"/>
<keyword evidence="6 7" id="KW-0418">Kinase</keyword>
<reference evidence="9" key="1">
    <citation type="submission" date="2005-08" db="EMBL/GenBank/DDBJ databases">
        <title>Complete sequence of Chromosome1 of Ralstonia eutropha JMP134.</title>
        <authorList>
            <person name="Copeland A."/>
            <person name="Lucas S."/>
            <person name="Lapidus A."/>
            <person name="Barry K."/>
            <person name="Detter J.C."/>
            <person name="Glavina T."/>
            <person name="Hammon N."/>
            <person name="Israni S."/>
            <person name="Pitluck S."/>
            <person name="Goltsman E."/>
            <person name="Martinez M."/>
            <person name="Schmutz J."/>
            <person name="Larimer F."/>
            <person name="Land M."/>
            <person name="Lykidis A."/>
            <person name="Richardson P."/>
        </authorList>
    </citation>
    <scope>NUCLEOTIDE SEQUENCE</scope>
    <source>
        <strain evidence="9">JMP134</strain>
    </source>
</reference>
<dbReference type="NCBIfam" id="TIGR00455">
    <property type="entry name" value="apsK"/>
    <property type="match status" value="1"/>
</dbReference>